<dbReference type="PANTHER" id="PTHR12634">
    <property type="entry name" value="SIT4 YEAST -ASSOCIATING PROTEIN-RELATED"/>
    <property type="match status" value="1"/>
</dbReference>
<dbReference type="SUPFAM" id="SSF48371">
    <property type="entry name" value="ARM repeat"/>
    <property type="match status" value="1"/>
</dbReference>
<protein>
    <recommendedName>
        <fullName evidence="5">Serine/threonine-protein phosphatase 4 regulatory subunit 3-like central domain-containing protein</fullName>
    </recommendedName>
</protein>
<dbReference type="OrthoDB" id="441848at2759"/>
<comment type="similarity">
    <text evidence="1">Belongs to the SAPS family.</text>
</comment>
<proteinExistence type="inferred from homology"/>
<dbReference type="InterPro" id="IPR007587">
    <property type="entry name" value="SAPS"/>
</dbReference>
<dbReference type="InterPro" id="IPR016024">
    <property type="entry name" value="ARM-type_fold"/>
</dbReference>
<evidence type="ECO:0000313" key="3">
    <source>
        <dbReference type="EMBL" id="OMJ71131.1"/>
    </source>
</evidence>
<accession>A0A1R2B2X0</accession>
<keyword evidence="2" id="KW-0131">Cell cycle</keyword>
<evidence type="ECO:0008006" key="5">
    <source>
        <dbReference type="Google" id="ProtNLM"/>
    </source>
</evidence>
<evidence type="ECO:0000313" key="4">
    <source>
        <dbReference type="Proteomes" id="UP000187209"/>
    </source>
</evidence>
<dbReference type="GO" id="GO:0019903">
    <property type="term" value="F:protein phosphatase binding"/>
    <property type="evidence" value="ECO:0007669"/>
    <property type="project" value="InterPro"/>
</dbReference>
<comment type="caution">
    <text evidence="3">The sequence shown here is derived from an EMBL/GenBank/DDBJ whole genome shotgun (WGS) entry which is preliminary data.</text>
</comment>
<evidence type="ECO:0000256" key="1">
    <source>
        <dbReference type="ARBA" id="ARBA00006180"/>
    </source>
</evidence>
<gene>
    <name evidence="3" type="ORF">SteCoe_30742</name>
</gene>
<organism evidence="3 4">
    <name type="scientific">Stentor coeruleus</name>
    <dbReference type="NCBI Taxonomy" id="5963"/>
    <lineage>
        <taxon>Eukaryota</taxon>
        <taxon>Sar</taxon>
        <taxon>Alveolata</taxon>
        <taxon>Ciliophora</taxon>
        <taxon>Postciliodesmatophora</taxon>
        <taxon>Heterotrichea</taxon>
        <taxon>Heterotrichida</taxon>
        <taxon>Stentoridae</taxon>
        <taxon>Stentor</taxon>
    </lineage>
</organism>
<evidence type="ECO:0000256" key="2">
    <source>
        <dbReference type="ARBA" id="ARBA00023306"/>
    </source>
</evidence>
<name>A0A1R2B2X0_9CILI</name>
<sequence length="528" mass="60842">MKSRKSIQAAQYSDFLKSNPSLDEVLKNDQTIDEVCCCNPEFSSYITSERVRELIRYITEEPLDPSNTTQACKFPLVASEFFTSDLPCLFKILFQEPILMRYLFSFITREPPINLLLAGYFQKAFESCLNYNTEEFLMIIFQESFHISMLKHLKSSSIADIIYTILSNKGYFDERRILLTETVMLIGSTDLMSSYNANFILCRLNKDDDIYEELLSKEVFEKLLDFVKRKEPYVVRNAGGVVKNILNFSGETVSDHFVKKISGFIDILCLDTDEKCITQFGAEIKCFGEYRLVVLEILVLICNFPPLVSEVSKEISRVIVLLDKYKWSSYFHHAFTGFIEALVNNSSNEYVKALLDADFPQILIENACSSVVQYKKFSTTNGYTGHIYKMINLFVNSKIEAITTSMNLMDVWMSFQKKLDDYNEIESKNIGGKANINFFENLSSEDSGEKAEENDLIPDYPYTKPITGKELEELTDLFDMEDKKPQKNPFMSTKCITNATLEELAANEYLDNVYWKFNVDTCHLDELD</sequence>
<keyword evidence="4" id="KW-1185">Reference proteome</keyword>
<dbReference type="AlphaFoldDB" id="A0A1R2B2X0"/>
<reference evidence="3 4" key="1">
    <citation type="submission" date="2016-11" db="EMBL/GenBank/DDBJ databases">
        <title>The macronuclear genome of Stentor coeruleus: a giant cell with tiny introns.</title>
        <authorList>
            <person name="Slabodnick M."/>
            <person name="Ruby J.G."/>
            <person name="Reiff S.B."/>
            <person name="Swart E.C."/>
            <person name="Gosai S."/>
            <person name="Prabakaran S."/>
            <person name="Witkowska E."/>
            <person name="Larue G.E."/>
            <person name="Fisher S."/>
            <person name="Freeman R.M."/>
            <person name="Gunawardena J."/>
            <person name="Chu W."/>
            <person name="Stover N.A."/>
            <person name="Gregory B.D."/>
            <person name="Nowacki M."/>
            <person name="Derisi J."/>
            <person name="Roy S.W."/>
            <person name="Marshall W.F."/>
            <person name="Sood P."/>
        </authorList>
    </citation>
    <scope>NUCLEOTIDE SEQUENCE [LARGE SCALE GENOMIC DNA]</scope>
    <source>
        <strain evidence="3">WM001</strain>
    </source>
</reference>
<dbReference type="GO" id="GO:0019888">
    <property type="term" value="F:protein phosphatase regulator activity"/>
    <property type="evidence" value="ECO:0007669"/>
    <property type="project" value="TreeGrafter"/>
</dbReference>
<dbReference type="Proteomes" id="UP000187209">
    <property type="component" value="Unassembled WGS sequence"/>
</dbReference>
<dbReference type="EMBL" id="MPUH01001020">
    <property type="protein sequence ID" value="OMJ71131.1"/>
    <property type="molecule type" value="Genomic_DNA"/>
</dbReference>
<dbReference type="PANTHER" id="PTHR12634:SF8">
    <property type="entry name" value="FIERY MOUNTAIN, ISOFORM D"/>
    <property type="match status" value="1"/>
</dbReference>